<dbReference type="NCBIfam" id="TIGR02532">
    <property type="entry name" value="IV_pilin_GFxxxE"/>
    <property type="match status" value="1"/>
</dbReference>
<reference evidence="2 3" key="1">
    <citation type="submission" date="2019-12" db="EMBL/GenBank/DDBJ databases">
        <title>Sequence classification of anaerobic respiratory reductive dehalogenases: First we see many, then we see few.</title>
        <authorList>
            <person name="Molenda O."/>
            <person name="Puentes Jacome L.A."/>
            <person name="Cao X."/>
            <person name="Nesbo C.L."/>
            <person name="Tang S."/>
            <person name="Morson N."/>
            <person name="Patron J."/>
            <person name="Lomheim L."/>
            <person name="Wishart D.S."/>
            <person name="Edwards E.A."/>
        </authorList>
    </citation>
    <scope>NUCLEOTIDE SEQUENCE [LARGE SCALE GENOMIC DNA]</scope>
    <source>
        <strain evidence="2 3">12DCA</strain>
    </source>
</reference>
<keyword evidence="1" id="KW-0812">Transmembrane</keyword>
<dbReference type="SUPFAM" id="SSF54523">
    <property type="entry name" value="Pili subunits"/>
    <property type="match status" value="1"/>
</dbReference>
<organism evidence="2 3">
    <name type="scientific">Dehalobacter restrictus</name>
    <dbReference type="NCBI Taxonomy" id="55583"/>
    <lineage>
        <taxon>Bacteria</taxon>
        <taxon>Bacillati</taxon>
        <taxon>Bacillota</taxon>
        <taxon>Clostridia</taxon>
        <taxon>Eubacteriales</taxon>
        <taxon>Desulfitobacteriaceae</taxon>
        <taxon>Dehalobacter</taxon>
    </lineage>
</organism>
<name>A0A857DJL1_9FIRM</name>
<dbReference type="InterPro" id="IPR012902">
    <property type="entry name" value="N_methyl_site"/>
</dbReference>
<dbReference type="Pfam" id="PF07963">
    <property type="entry name" value="N_methyl"/>
    <property type="match status" value="1"/>
</dbReference>
<dbReference type="RefSeq" id="WP_019225807.1">
    <property type="nucleotide sequence ID" value="NZ_CP046996.1"/>
</dbReference>
<protein>
    <submittedName>
        <fullName evidence="2">Prepilin-type N-terminal cleavage/methylation domain-containing protein</fullName>
    </submittedName>
</protein>
<dbReference type="AlphaFoldDB" id="A0A857DJL1"/>
<dbReference type="InterPro" id="IPR045584">
    <property type="entry name" value="Pilin-like"/>
</dbReference>
<dbReference type="EMBL" id="CP046996">
    <property type="protein sequence ID" value="QHA00356.1"/>
    <property type="molecule type" value="Genomic_DNA"/>
</dbReference>
<proteinExistence type="predicted"/>
<evidence type="ECO:0000313" key="3">
    <source>
        <dbReference type="Proteomes" id="UP000430508"/>
    </source>
</evidence>
<dbReference type="PROSITE" id="PS00409">
    <property type="entry name" value="PROKAR_NTER_METHYL"/>
    <property type="match status" value="1"/>
</dbReference>
<evidence type="ECO:0000256" key="1">
    <source>
        <dbReference type="SAM" id="Phobius"/>
    </source>
</evidence>
<accession>A0A857DJL1</accession>
<dbReference type="Proteomes" id="UP000430508">
    <property type="component" value="Chromosome"/>
</dbReference>
<keyword evidence="1" id="KW-1133">Transmembrane helix</keyword>
<feature type="transmembrane region" description="Helical" evidence="1">
    <location>
        <begin position="21"/>
        <end position="40"/>
    </location>
</feature>
<gene>
    <name evidence="2" type="ORF">GQ588_06765</name>
</gene>
<evidence type="ECO:0000313" key="2">
    <source>
        <dbReference type="EMBL" id="QHA00356.1"/>
    </source>
</evidence>
<sequence length="165" mass="18099">MAGLTKKTVQQNDKGFTLLEVLVSLVITGIIAAMVLQLYISQYRMAKGLMADGDLSFAAVRAGQVLTAAVSTAEGVAWTGKVLRINCLEDGKIITDSYYLADKDFNGVLDLYREHLGVPIPVASRICEFHCTGVREGLWQISLTAAQAERAVYWQRTVRLRSSSE</sequence>
<keyword evidence="1" id="KW-0472">Membrane</keyword>